<dbReference type="KEGG" id="pfer:IRI77_10470"/>
<organism evidence="3 4">
    <name type="scientific">Paludibaculum fermentans</name>
    <dbReference type="NCBI Taxonomy" id="1473598"/>
    <lineage>
        <taxon>Bacteria</taxon>
        <taxon>Pseudomonadati</taxon>
        <taxon>Acidobacteriota</taxon>
        <taxon>Terriglobia</taxon>
        <taxon>Bryobacterales</taxon>
        <taxon>Bryobacteraceae</taxon>
        <taxon>Paludibaculum</taxon>
    </lineage>
</organism>
<dbReference type="EMBL" id="CP063849">
    <property type="protein sequence ID" value="QOY90352.1"/>
    <property type="molecule type" value="Genomic_DNA"/>
</dbReference>
<evidence type="ECO:0008006" key="5">
    <source>
        <dbReference type="Google" id="ProtNLM"/>
    </source>
</evidence>
<evidence type="ECO:0000313" key="4">
    <source>
        <dbReference type="Proteomes" id="UP000593892"/>
    </source>
</evidence>
<gene>
    <name evidence="3" type="ORF">IRI77_10470</name>
</gene>
<feature type="transmembrane region" description="Helical" evidence="2">
    <location>
        <begin position="228"/>
        <end position="249"/>
    </location>
</feature>
<keyword evidence="4" id="KW-1185">Reference proteome</keyword>
<keyword evidence="2" id="KW-0472">Membrane</keyword>
<evidence type="ECO:0000313" key="3">
    <source>
        <dbReference type="EMBL" id="QOY90352.1"/>
    </source>
</evidence>
<proteinExistence type="predicted"/>
<sequence>MTCKAGVATASHHRWRSDLRRHGNPPRVWSKPGKGCKLHLANMKRLHLFEFEDQPWLPGFLRDAMTAYLASAYTIAPIPQLWAKEISRVIQVTGHQQLVDLGSGSSGPTPLVVAELARLGHPVTMTLTDFYPRPFEGSAAIRYWPRPVDARDVPEELGGLRTMFAAFHHFDEAGAARILADAAARRMPICIFEGTSRTIPAILSSLVIPLLVLVLTPRVKSLSWQQLLFTYLIPVLPVLISWDGLVSHLRTYSAAEMLAMAQAIPQPGYQWRTGEIALKEFPVGLPFLVGWPVPPTA</sequence>
<keyword evidence="2" id="KW-1133">Transmembrane helix</keyword>
<keyword evidence="2" id="KW-0812">Transmembrane</keyword>
<dbReference type="AlphaFoldDB" id="A0A7S7SLK6"/>
<evidence type="ECO:0000256" key="1">
    <source>
        <dbReference type="SAM" id="MobiDB-lite"/>
    </source>
</evidence>
<dbReference type="Proteomes" id="UP000593892">
    <property type="component" value="Chromosome"/>
</dbReference>
<evidence type="ECO:0000256" key="2">
    <source>
        <dbReference type="SAM" id="Phobius"/>
    </source>
</evidence>
<feature type="region of interest" description="Disordered" evidence="1">
    <location>
        <begin position="1"/>
        <end position="28"/>
    </location>
</feature>
<reference evidence="3 4" key="1">
    <citation type="submission" date="2020-10" db="EMBL/GenBank/DDBJ databases">
        <title>Complete genome sequence of Paludibaculum fermentans P105T, a facultatively anaerobic acidobacterium capable of dissimilatory Fe(III) reduction.</title>
        <authorList>
            <person name="Dedysh S.N."/>
            <person name="Beletsky A.V."/>
            <person name="Kulichevskaya I.S."/>
            <person name="Mardanov A.V."/>
            <person name="Ravin N.V."/>
        </authorList>
    </citation>
    <scope>NUCLEOTIDE SEQUENCE [LARGE SCALE GENOMIC DNA]</scope>
    <source>
        <strain evidence="3 4">P105</strain>
    </source>
</reference>
<accession>A0A7S7SLK6</accession>
<feature type="transmembrane region" description="Helical" evidence="2">
    <location>
        <begin position="198"/>
        <end position="216"/>
    </location>
</feature>
<dbReference type="RefSeq" id="WP_194452017.1">
    <property type="nucleotide sequence ID" value="NZ_CP063849.1"/>
</dbReference>
<name>A0A7S7SLK6_PALFE</name>
<protein>
    <recommendedName>
        <fullName evidence="5">Class I SAM-dependent methyltransferase</fullName>
    </recommendedName>
</protein>